<evidence type="ECO:0000313" key="4">
    <source>
        <dbReference type="Proteomes" id="UP000054217"/>
    </source>
</evidence>
<dbReference type="AlphaFoldDB" id="A0A0C3PR17"/>
<dbReference type="SUPFAM" id="SSF53686">
    <property type="entry name" value="Tryptophan synthase beta subunit-like PLP-dependent enzymes"/>
    <property type="match status" value="1"/>
</dbReference>
<comment type="cofactor">
    <cofactor evidence="1">
        <name>pyridoxal 5'-phosphate</name>
        <dbReference type="ChEBI" id="CHEBI:597326"/>
    </cofactor>
</comment>
<evidence type="ECO:0000313" key="3">
    <source>
        <dbReference type="EMBL" id="KIO11004.1"/>
    </source>
</evidence>
<sequence length="59" mass="6164">NHTGSHKINNVVGQILLTKGLRKTHIIANTGASQHGVATATVGVHFGMECIIDMGAEDV</sequence>
<proteinExistence type="predicted"/>
<dbReference type="PANTHER" id="PTHR48077:SF3">
    <property type="entry name" value="TRYPTOPHAN SYNTHASE"/>
    <property type="match status" value="1"/>
</dbReference>
<dbReference type="GO" id="GO:0004834">
    <property type="term" value="F:tryptophan synthase activity"/>
    <property type="evidence" value="ECO:0007669"/>
    <property type="project" value="InterPro"/>
</dbReference>
<evidence type="ECO:0000256" key="1">
    <source>
        <dbReference type="ARBA" id="ARBA00001933"/>
    </source>
</evidence>
<accession>A0A0C3PR17</accession>
<dbReference type="InParanoid" id="A0A0C3PR17"/>
<dbReference type="Gene3D" id="3.40.50.1100">
    <property type="match status" value="1"/>
</dbReference>
<evidence type="ECO:0008006" key="5">
    <source>
        <dbReference type="Google" id="ProtNLM"/>
    </source>
</evidence>
<organism evidence="3 4">
    <name type="scientific">Pisolithus tinctorius Marx 270</name>
    <dbReference type="NCBI Taxonomy" id="870435"/>
    <lineage>
        <taxon>Eukaryota</taxon>
        <taxon>Fungi</taxon>
        <taxon>Dikarya</taxon>
        <taxon>Basidiomycota</taxon>
        <taxon>Agaricomycotina</taxon>
        <taxon>Agaricomycetes</taxon>
        <taxon>Agaricomycetidae</taxon>
        <taxon>Boletales</taxon>
        <taxon>Sclerodermatineae</taxon>
        <taxon>Pisolithaceae</taxon>
        <taxon>Pisolithus</taxon>
    </lineage>
</organism>
<feature type="non-terminal residue" evidence="3">
    <location>
        <position position="1"/>
    </location>
</feature>
<dbReference type="HOGENOM" id="CLU_2967420_0_0_1"/>
<dbReference type="OrthoDB" id="5595458at2759"/>
<dbReference type="PANTHER" id="PTHR48077">
    <property type="entry name" value="TRYPTOPHAN SYNTHASE-RELATED"/>
    <property type="match status" value="1"/>
</dbReference>
<protein>
    <recommendedName>
        <fullName evidence="5">Tryptophan synthase</fullName>
    </recommendedName>
</protein>
<dbReference type="STRING" id="870435.A0A0C3PR17"/>
<dbReference type="GO" id="GO:0005737">
    <property type="term" value="C:cytoplasm"/>
    <property type="evidence" value="ECO:0007669"/>
    <property type="project" value="TreeGrafter"/>
</dbReference>
<name>A0A0C3PR17_PISTI</name>
<keyword evidence="2" id="KW-0663">Pyridoxal phosphate</keyword>
<keyword evidence="4" id="KW-1185">Reference proteome</keyword>
<dbReference type="Proteomes" id="UP000054217">
    <property type="component" value="Unassembled WGS sequence"/>
</dbReference>
<gene>
    <name evidence="3" type="ORF">M404DRAFT_127805</name>
</gene>
<dbReference type="EMBL" id="KN831950">
    <property type="protein sequence ID" value="KIO11004.1"/>
    <property type="molecule type" value="Genomic_DNA"/>
</dbReference>
<dbReference type="InterPro" id="IPR036052">
    <property type="entry name" value="TrpB-like_PALP_sf"/>
</dbReference>
<reference evidence="3 4" key="1">
    <citation type="submission" date="2014-04" db="EMBL/GenBank/DDBJ databases">
        <authorList>
            <consortium name="DOE Joint Genome Institute"/>
            <person name="Kuo A."/>
            <person name="Kohler A."/>
            <person name="Costa M.D."/>
            <person name="Nagy L.G."/>
            <person name="Floudas D."/>
            <person name="Copeland A."/>
            <person name="Barry K.W."/>
            <person name="Cichocki N."/>
            <person name="Veneault-Fourrey C."/>
            <person name="LaButti K."/>
            <person name="Lindquist E.A."/>
            <person name="Lipzen A."/>
            <person name="Lundell T."/>
            <person name="Morin E."/>
            <person name="Murat C."/>
            <person name="Sun H."/>
            <person name="Tunlid A."/>
            <person name="Henrissat B."/>
            <person name="Grigoriev I.V."/>
            <person name="Hibbett D.S."/>
            <person name="Martin F."/>
            <person name="Nordberg H.P."/>
            <person name="Cantor M.N."/>
            <person name="Hua S.X."/>
        </authorList>
    </citation>
    <scope>NUCLEOTIDE SEQUENCE [LARGE SCALE GENOMIC DNA]</scope>
    <source>
        <strain evidence="3 4">Marx 270</strain>
    </source>
</reference>
<evidence type="ECO:0000256" key="2">
    <source>
        <dbReference type="ARBA" id="ARBA00022898"/>
    </source>
</evidence>
<dbReference type="InterPro" id="IPR023026">
    <property type="entry name" value="Trp_synth_beta/beta-like"/>
</dbReference>
<reference evidence="4" key="2">
    <citation type="submission" date="2015-01" db="EMBL/GenBank/DDBJ databases">
        <title>Evolutionary Origins and Diversification of the Mycorrhizal Mutualists.</title>
        <authorList>
            <consortium name="DOE Joint Genome Institute"/>
            <consortium name="Mycorrhizal Genomics Consortium"/>
            <person name="Kohler A."/>
            <person name="Kuo A."/>
            <person name="Nagy L.G."/>
            <person name="Floudas D."/>
            <person name="Copeland A."/>
            <person name="Barry K.W."/>
            <person name="Cichocki N."/>
            <person name="Veneault-Fourrey C."/>
            <person name="LaButti K."/>
            <person name="Lindquist E.A."/>
            <person name="Lipzen A."/>
            <person name="Lundell T."/>
            <person name="Morin E."/>
            <person name="Murat C."/>
            <person name="Riley R."/>
            <person name="Ohm R."/>
            <person name="Sun H."/>
            <person name="Tunlid A."/>
            <person name="Henrissat B."/>
            <person name="Grigoriev I.V."/>
            <person name="Hibbett D.S."/>
            <person name="Martin F."/>
        </authorList>
    </citation>
    <scope>NUCLEOTIDE SEQUENCE [LARGE SCALE GENOMIC DNA]</scope>
    <source>
        <strain evidence="4">Marx 270</strain>
    </source>
</reference>